<evidence type="ECO:0000256" key="14">
    <source>
        <dbReference type="ARBA" id="ARBA00059746"/>
    </source>
</evidence>
<dbReference type="PANTHER" id="PTHR11130">
    <property type="entry name" value="GLUTATHIONE SYNTHETASE"/>
    <property type="match status" value="1"/>
</dbReference>
<dbReference type="Gene3D" id="3.30.1490.50">
    <property type="match status" value="1"/>
</dbReference>
<dbReference type="NCBIfam" id="TIGR01986">
    <property type="entry name" value="glut_syn_euk"/>
    <property type="match status" value="1"/>
</dbReference>
<dbReference type="Gene3D" id="3.30.1490.80">
    <property type="match status" value="1"/>
</dbReference>
<name>A0A6H5J5C8_9HYME</name>
<dbReference type="EMBL" id="CADCXV010001560">
    <property type="protein sequence ID" value="CAB0045303.1"/>
    <property type="molecule type" value="Genomic_DNA"/>
</dbReference>
<feature type="domain" description="Glutathione synthase substrate-binding" evidence="18">
    <location>
        <begin position="206"/>
        <end position="306"/>
    </location>
</feature>
<dbReference type="InterPro" id="IPR005615">
    <property type="entry name" value="Glutathione_synthase"/>
</dbReference>
<evidence type="ECO:0000256" key="11">
    <source>
        <dbReference type="ARBA" id="ARBA00022842"/>
    </source>
</evidence>
<evidence type="ECO:0000256" key="10">
    <source>
        <dbReference type="ARBA" id="ARBA00022840"/>
    </source>
</evidence>
<dbReference type="Gene3D" id="3.40.50.1760">
    <property type="entry name" value="Glutathione synthase, substrate-binding domain superfamily, eukaryotic"/>
    <property type="match status" value="1"/>
</dbReference>
<evidence type="ECO:0000256" key="5">
    <source>
        <dbReference type="ARBA" id="ARBA00020821"/>
    </source>
</evidence>
<keyword evidence="6 15" id="KW-0436">Ligase</keyword>
<dbReference type="InterPro" id="IPR014709">
    <property type="entry name" value="Glutathione_synthase_C_euk"/>
</dbReference>
<feature type="binding site" evidence="16">
    <location>
        <position position="428"/>
    </location>
    <ligand>
        <name>ATP</name>
        <dbReference type="ChEBI" id="CHEBI:30616"/>
    </ligand>
</feature>
<dbReference type="Proteomes" id="UP000479190">
    <property type="component" value="Unassembled WGS sequence"/>
</dbReference>
<evidence type="ECO:0000256" key="8">
    <source>
        <dbReference type="ARBA" id="ARBA00022723"/>
    </source>
</evidence>
<dbReference type="PANTHER" id="PTHR11130:SF0">
    <property type="entry name" value="GLUTATHIONE SYNTHETASE"/>
    <property type="match status" value="1"/>
</dbReference>
<comment type="subunit">
    <text evidence="3">Homodimer.</text>
</comment>
<comment type="pathway">
    <text evidence="1 15">Sulfur metabolism; glutathione biosynthesis; glutathione from L-cysteine and L-glutamate: step 2/2.</text>
</comment>
<comment type="catalytic activity">
    <reaction evidence="12">
        <text>gamma-L-glutamyl-L-cysteine + glycine + ATP = glutathione + ADP + phosphate + H(+)</text>
        <dbReference type="Rhea" id="RHEA:13557"/>
        <dbReference type="ChEBI" id="CHEBI:15378"/>
        <dbReference type="ChEBI" id="CHEBI:30616"/>
        <dbReference type="ChEBI" id="CHEBI:43474"/>
        <dbReference type="ChEBI" id="CHEBI:57305"/>
        <dbReference type="ChEBI" id="CHEBI:57925"/>
        <dbReference type="ChEBI" id="CHEBI:58173"/>
        <dbReference type="ChEBI" id="CHEBI:456216"/>
        <dbReference type="EC" id="6.3.2.3"/>
    </reaction>
    <physiologicalReaction direction="left-to-right" evidence="12">
        <dbReference type="Rhea" id="RHEA:13558"/>
    </physiologicalReaction>
</comment>
<evidence type="ECO:0000256" key="15">
    <source>
        <dbReference type="PIRNR" id="PIRNR001558"/>
    </source>
</evidence>
<feature type="binding site" evidence="16">
    <location>
        <position position="378"/>
    </location>
    <ligand>
        <name>ATP</name>
        <dbReference type="ChEBI" id="CHEBI:30616"/>
    </ligand>
</feature>
<feature type="binding site" evidence="17">
    <location>
        <position position="147"/>
    </location>
    <ligand>
        <name>Mg(2+)</name>
        <dbReference type="ChEBI" id="CHEBI:18420"/>
    </ligand>
</feature>
<comment type="catalytic activity">
    <reaction evidence="13">
        <text>gamma-L-glutamyl-(2S)-2-aminobutanoate + glycine + ATP = ophthalmate + ADP + phosphate + H(+)</text>
        <dbReference type="Rhea" id="RHEA:72075"/>
        <dbReference type="ChEBI" id="CHEBI:15378"/>
        <dbReference type="ChEBI" id="CHEBI:30616"/>
        <dbReference type="ChEBI" id="CHEBI:43474"/>
        <dbReference type="ChEBI" id="CHEBI:57305"/>
        <dbReference type="ChEBI" id="CHEBI:189406"/>
        <dbReference type="ChEBI" id="CHEBI:189750"/>
        <dbReference type="ChEBI" id="CHEBI:456216"/>
    </reaction>
    <physiologicalReaction direction="left-to-right" evidence="13">
        <dbReference type="Rhea" id="RHEA:72076"/>
    </physiologicalReaction>
</comment>
<dbReference type="OrthoDB" id="2020073at2759"/>
<evidence type="ECO:0000256" key="16">
    <source>
        <dbReference type="PIRSR" id="PIRSR001558-1"/>
    </source>
</evidence>
<dbReference type="AlphaFoldDB" id="A0A6H5J5C8"/>
<feature type="binding site" evidence="16">
    <location>
        <position position="461"/>
    </location>
    <ligand>
        <name>ATP</name>
        <dbReference type="ChEBI" id="CHEBI:30616"/>
    </ligand>
</feature>
<evidence type="ECO:0000256" key="12">
    <source>
        <dbReference type="ARBA" id="ARBA00048871"/>
    </source>
</evidence>
<evidence type="ECO:0000256" key="4">
    <source>
        <dbReference type="ARBA" id="ARBA00012214"/>
    </source>
</evidence>
<evidence type="ECO:0000313" key="20">
    <source>
        <dbReference type="Proteomes" id="UP000479190"/>
    </source>
</evidence>
<dbReference type="Pfam" id="PF03917">
    <property type="entry name" value="GSH_synth_ATP"/>
    <property type="match status" value="1"/>
</dbReference>
<evidence type="ECO:0000256" key="2">
    <source>
        <dbReference type="ARBA" id="ARBA00010385"/>
    </source>
</evidence>
<protein>
    <recommendedName>
        <fullName evidence="5 15">Glutathione synthetase</fullName>
        <shortName evidence="15">GSH-S</shortName>
        <ecNumber evidence="4 15">6.3.2.3</ecNumber>
    </recommendedName>
</protein>
<dbReference type="SUPFAM" id="SSF52440">
    <property type="entry name" value="PreATP-grasp domain"/>
    <property type="match status" value="1"/>
</dbReference>
<dbReference type="InterPro" id="IPR004887">
    <property type="entry name" value="GSH_synth_subst-bd"/>
</dbReference>
<comment type="cofactor">
    <cofactor evidence="15 17">
        <name>Mg(2+)</name>
        <dbReference type="ChEBI" id="CHEBI:18420"/>
    </cofactor>
    <text evidence="15 17">Binds 1 Mg(2+) ion per subunit.</text>
</comment>
<evidence type="ECO:0000259" key="18">
    <source>
        <dbReference type="Pfam" id="PF03199"/>
    </source>
</evidence>
<dbReference type="UniPathway" id="UPA00142">
    <property type="reaction ID" value="UER00210"/>
</dbReference>
<evidence type="ECO:0000256" key="3">
    <source>
        <dbReference type="ARBA" id="ARBA00011738"/>
    </source>
</evidence>
<sequence length="478" mass="54457">MDLSLSEPCVDINLPETDLKEFASKAKDWNFLHGVIMKSKKDFSDDYVQIAPFLLLPSKYPKKEFNKAKLIQTSINALMHKVAHDYEFLQSTLKNTIEVDFFTSKLFDIYEKVHSEGFTQSISLGLLRADYMMHSTDGHKIKQVETNMISSSFAGLSVLITEYQRFALKELGHMEKIANIPNNNSAEGFAMGLVEAWKLYNKKESVIMIVVEDIVYNIYDQRVIEFCVRTLNPNIVVIRKTLKDLIETARIGPNKELLVNNMEVAVVYYRTAYQIEAYTSEKEWSVRLLIERSLSIKCPSIHYQLAGTKKVQQQLAVPGILEKFITDPKEVDEIRDVFMGIYSLDLNEQGDKATAMALKDPKKYVLKPQREGGGNNVYNEEIKLQLDGMKTSKERSAWILMERIFPPLQKNYLIKANEEVKIQNFISELGIYGVIMGDENQIFYNTEVGHILRTKPADADEGGIVSGAGALDNPYLVD</sequence>
<feature type="binding site" evidence="17">
    <location>
        <position position="145"/>
    </location>
    <ligand>
        <name>Mg(2+)</name>
        <dbReference type="ChEBI" id="CHEBI:18420"/>
    </ligand>
</feature>
<dbReference type="Gene3D" id="1.10.1080.10">
    <property type="entry name" value="Glutathione Synthetase, Chain A, domain 3"/>
    <property type="match status" value="1"/>
</dbReference>
<proteinExistence type="inferred from homology"/>
<comment type="similarity">
    <text evidence="2 15">Belongs to the eukaryotic GSH synthase family.</text>
</comment>
<evidence type="ECO:0000256" key="7">
    <source>
        <dbReference type="ARBA" id="ARBA00022684"/>
    </source>
</evidence>
<evidence type="ECO:0000256" key="9">
    <source>
        <dbReference type="ARBA" id="ARBA00022741"/>
    </source>
</evidence>
<keyword evidence="20" id="KW-1185">Reference proteome</keyword>
<feature type="binding site" evidence="16">
    <location>
        <position position="128"/>
    </location>
    <ligand>
        <name>substrate</name>
    </ligand>
</feature>
<evidence type="ECO:0000256" key="1">
    <source>
        <dbReference type="ARBA" id="ARBA00004965"/>
    </source>
</evidence>
<evidence type="ECO:0000256" key="6">
    <source>
        <dbReference type="ARBA" id="ARBA00022598"/>
    </source>
</evidence>
<keyword evidence="7 15" id="KW-0317">Glutathione biosynthesis</keyword>
<dbReference type="Pfam" id="PF03199">
    <property type="entry name" value="GSH_synthase"/>
    <property type="match status" value="1"/>
</dbReference>
<dbReference type="FunFam" id="3.30.1490.50:FF:000001">
    <property type="entry name" value="Glutathione synthetase"/>
    <property type="match status" value="1"/>
</dbReference>
<feature type="binding site" evidence="16">
    <location>
        <position position="221"/>
    </location>
    <ligand>
        <name>substrate</name>
    </ligand>
</feature>
<dbReference type="InterPro" id="IPR037013">
    <property type="entry name" value="GSH-S_sub-bd_sf"/>
</dbReference>
<feature type="binding site" evidence="16">
    <location>
        <position position="453"/>
    </location>
    <ligand>
        <name>substrate</name>
    </ligand>
</feature>
<feature type="binding site" evidence="16">
    <location>
        <position position="455"/>
    </location>
    <ligand>
        <name>ATP</name>
        <dbReference type="ChEBI" id="CHEBI:30616"/>
    </ligand>
</feature>
<dbReference type="SUPFAM" id="SSF56059">
    <property type="entry name" value="Glutathione synthetase ATP-binding domain-like"/>
    <property type="match status" value="1"/>
</dbReference>
<reference evidence="19 20" key="1">
    <citation type="submission" date="2020-02" db="EMBL/GenBank/DDBJ databases">
        <authorList>
            <person name="Ferguson B K."/>
        </authorList>
    </citation>
    <scope>NUCLEOTIDE SEQUENCE [LARGE SCALE GENOMIC DNA]</scope>
</reference>
<dbReference type="PIRSF" id="PIRSF001558">
    <property type="entry name" value="GSHase"/>
    <property type="match status" value="1"/>
</dbReference>
<dbReference type="InterPro" id="IPR016185">
    <property type="entry name" value="PreATP-grasp_dom_sf"/>
</dbReference>
<keyword evidence="10 15" id="KW-0067">ATP-binding</keyword>
<feature type="binding site" evidence="16">
    <location>
        <begin position="367"/>
        <end position="376"/>
    </location>
    <ligand>
        <name>ATP</name>
        <dbReference type="ChEBI" id="CHEBI:30616"/>
    </ligand>
</feature>
<keyword evidence="8 15" id="KW-0479">Metal-binding</keyword>
<dbReference type="GO" id="GO:0005829">
    <property type="term" value="C:cytosol"/>
    <property type="evidence" value="ECO:0007669"/>
    <property type="project" value="TreeGrafter"/>
</dbReference>
<dbReference type="Gene3D" id="3.30.470.20">
    <property type="entry name" value="ATP-grasp fold, B domain"/>
    <property type="match status" value="1"/>
</dbReference>
<evidence type="ECO:0000256" key="17">
    <source>
        <dbReference type="PIRSR" id="PIRSR001558-2"/>
    </source>
</evidence>
<accession>A0A6H5J5C8</accession>
<dbReference type="GO" id="GO:0005524">
    <property type="term" value="F:ATP binding"/>
    <property type="evidence" value="ECO:0007669"/>
    <property type="project" value="UniProtKB-UniRule"/>
</dbReference>
<gene>
    <name evidence="19" type="ORF">TBRA_LOCUS16832</name>
</gene>
<evidence type="ECO:0000256" key="13">
    <source>
        <dbReference type="ARBA" id="ARBA00052123"/>
    </source>
</evidence>
<dbReference type="GO" id="GO:0043295">
    <property type="term" value="F:glutathione binding"/>
    <property type="evidence" value="ECO:0007669"/>
    <property type="project" value="UniProtKB-UniRule"/>
</dbReference>
<feature type="binding site" evidence="16">
    <location>
        <position position="145"/>
    </location>
    <ligand>
        <name>ATP</name>
        <dbReference type="ChEBI" id="CHEBI:30616"/>
    </ligand>
</feature>
<dbReference type="EC" id="6.3.2.3" evidence="4 15"/>
<feature type="binding site" evidence="17">
    <location>
        <position position="371"/>
    </location>
    <ligand>
        <name>Mg(2+)</name>
        <dbReference type="ChEBI" id="CHEBI:18420"/>
    </ligand>
</feature>
<feature type="binding site" evidence="16">
    <location>
        <begin position="401"/>
        <end position="404"/>
    </location>
    <ligand>
        <name>ATP</name>
        <dbReference type="ChEBI" id="CHEBI:30616"/>
    </ligand>
</feature>
<organism evidence="19 20">
    <name type="scientific">Trichogramma brassicae</name>
    <dbReference type="NCBI Taxonomy" id="86971"/>
    <lineage>
        <taxon>Eukaryota</taxon>
        <taxon>Metazoa</taxon>
        <taxon>Ecdysozoa</taxon>
        <taxon>Arthropoda</taxon>
        <taxon>Hexapoda</taxon>
        <taxon>Insecta</taxon>
        <taxon>Pterygota</taxon>
        <taxon>Neoptera</taxon>
        <taxon>Endopterygota</taxon>
        <taxon>Hymenoptera</taxon>
        <taxon>Apocrita</taxon>
        <taxon>Proctotrupomorpha</taxon>
        <taxon>Chalcidoidea</taxon>
        <taxon>Trichogrammatidae</taxon>
        <taxon>Trichogramma</taxon>
    </lineage>
</organism>
<dbReference type="GO" id="GO:0004363">
    <property type="term" value="F:glutathione synthase activity"/>
    <property type="evidence" value="ECO:0007669"/>
    <property type="project" value="UniProtKB-UniRule"/>
</dbReference>
<dbReference type="GO" id="GO:0000287">
    <property type="term" value="F:magnesium ion binding"/>
    <property type="evidence" value="ECO:0007669"/>
    <property type="project" value="UniProtKB-UniRule"/>
</dbReference>
<comment type="function">
    <text evidence="14">Catalyzes the production of glutathione from gamma-glutamylcysteine and glycine in an ATP-dependent manner. Glutathione (gamma-glutamylcysteinylglycine, GSH) is the most abundant intracellular thiol in living aerobic cells and is required for numerous processes including the protection of cells against oxidative damage, amino acid transport, the detoxification of foreign compounds, the maintenance of protein sulfhydryl groups in a reduced state and acts as a cofactor for a number of enzymes. Participates in ophthalmate biosynthesis in hepatocytes.</text>
</comment>
<dbReference type="FunFam" id="3.40.50.1760:FF:000001">
    <property type="entry name" value="Glutathione synthetase"/>
    <property type="match status" value="1"/>
</dbReference>
<feature type="binding site" evidence="16">
    <location>
        <position position="309"/>
    </location>
    <ligand>
        <name>ATP</name>
        <dbReference type="ChEBI" id="CHEBI:30616"/>
    </ligand>
</feature>
<keyword evidence="11 15" id="KW-0460">Magnesium</keyword>
<dbReference type="InterPro" id="IPR014042">
    <property type="entry name" value="Glutathione_synthase_a-hlx"/>
</dbReference>
<dbReference type="InterPro" id="IPR014049">
    <property type="entry name" value="Glutathione_synthase_N_euk"/>
</dbReference>
<evidence type="ECO:0000313" key="19">
    <source>
        <dbReference type="EMBL" id="CAB0045303.1"/>
    </source>
</evidence>
<keyword evidence="9 15" id="KW-0547">Nucleotide-binding</keyword>